<evidence type="ECO:0000313" key="3">
    <source>
        <dbReference type="Proteomes" id="UP000724874"/>
    </source>
</evidence>
<sequence length="316" mass="35796">MAWQLYMIRGPPTRADILLDTTCFSTSEFVNFDDFQVVSQDYSMPSSTNPATATGKPINMANPDVLLEMLRRRVLSNSALDVRARYNHPTFPSATLLTTFIQEVHFQKYISNEFPPPILHLSAASTTTNHEPLRKEVNATIANSLLNTVLPSALQVGTMEWVFRDIFPDKVLPTAFNERCLDTVPECWDRSKQQFSNFPDQLGEHAIQDWLNHLAHTLGVQHGLIQEEVPEEDSSNFVDEDANSDEDVNSEEDVSDDKVDSDPRKTGFLIRGIEDRSFSRVSHTIAPTGGYHLRKPDIILLKQNIHHFLKNGNHRP</sequence>
<name>A0A9P5TGM9_GYMJU</name>
<feature type="region of interest" description="Disordered" evidence="1">
    <location>
        <begin position="230"/>
        <end position="265"/>
    </location>
</feature>
<organism evidence="2 3">
    <name type="scientific">Gymnopilus junonius</name>
    <name type="common">Spectacular rustgill mushroom</name>
    <name type="synonym">Gymnopilus spectabilis subsp. junonius</name>
    <dbReference type="NCBI Taxonomy" id="109634"/>
    <lineage>
        <taxon>Eukaryota</taxon>
        <taxon>Fungi</taxon>
        <taxon>Dikarya</taxon>
        <taxon>Basidiomycota</taxon>
        <taxon>Agaricomycotina</taxon>
        <taxon>Agaricomycetes</taxon>
        <taxon>Agaricomycetidae</taxon>
        <taxon>Agaricales</taxon>
        <taxon>Agaricineae</taxon>
        <taxon>Hymenogastraceae</taxon>
        <taxon>Gymnopilus</taxon>
    </lineage>
</organism>
<evidence type="ECO:0000256" key="1">
    <source>
        <dbReference type="SAM" id="MobiDB-lite"/>
    </source>
</evidence>
<comment type="caution">
    <text evidence="2">The sequence shown here is derived from an EMBL/GenBank/DDBJ whole genome shotgun (WGS) entry which is preliminary data.</text>
</comment>
<dbReference type="Proteomes" id="UP000724874">
    <property type="component" value="Unassembled WGS sequence"/>
</dbReference>
<dbReference type="EMBL" id="JADNYJ010000155">
    <property type="protein sequence ID" value="KAF8878789.1"/>
    <property type="molecule type" value="Genomic_DNA"/>
</dbReference>
<dbReference type="AlphaFoldDB" id="A0A9P5TGM9"/>
<feature type="compositionally biased region" description="Acidic residues" evidence="1">
    <location>
        <begin position="230"/>
        <end position="255"/>
    </location>
</feature>
<keyword evidence="3" id="KW-1185">Reference proteome</keyword>
<feature type="compositionally biased region" description="Basic and acidic residues" evidence="1">
    <location>
        <begin position="256"/>
        <end position="265"/>
    </location>
</feature>
<reference evidence="2" key="1">
    <citation type="submission" date="2020-11" db="EMBL/GenBank/DDBJ databases">
        <authorList>
            <consortium name="DOE Joint Genome Institute"/>
            <person name="Ahrendt S."/>
            <person name="Riley R."/>
            <person name="Andreopoulos W."/>
            <person name="LaButti K."/>
            <person name="Pangilinan J."/>
            <person name="Ruiz-duenas F.J."/>
            <person name="Barrasa J.M."/>
            <person name="Sanchez-Garcia M."/>
            <person name="Camarero S."/>
            <person name="Miyauchi S."/>
            <person name="Serrano A."/>
            <person name="Linde D."/>
            <person name="Babiker R."/>
            <person name="Drula E."/>
            <person name="Ayuso-Fernandez I."/>
            <person name="Pacheco R."/>
            <person name="Padilla G."/>
            <person name="Ferreira P."/>
            <person name="Barriuso J."/>
            <person name="Kellner H."/>
            <person name="Castanera R."/>
            <person name="Alfaro M."/>
            <person name="Ramirez L."/>
            <person name="Pisabarro A.G."/>
            <person name="Kuo A."/>
            <person name="Tritt A."/>
            <person name="Lipzen A."/>
            <person name="He G."/>
            <person name="Yan M."/>
            <person name="Ng V."/>
            <person name="Cullen D."/>
            <person name="Martin F."/>
            <person name="Rosso M.-N."/>
            <person name="Henrissat B."/>
            <person name="Hibbett D."/>
            <person name="Martinez A.T."/>
            <person name="Grigoriev I.V."/>
        </authorList>
    </citation>
    <scope>NUCLEOTIDE SEQUENCE</scope>
    <source>
        <strain evidence="2">AH 44721</strain>
    </source>
</reference>
<accession>A0A9P5TGM9</accession>
<protein>
    <submittedName>
        <fullName evidence="2">Uncharacterized protein</fullName>
    </submittedName>
</protein>
<dbReference type="OrthoDB" id="3048643at2759"/>
<gene>
    <name evidence="2" type="ORF">CPB84DRAFT_1852270</name>
</gene>
<evidence type="ECO:0000313" key="2">
    <source>
        <dbReference type="EMBL" id="KAF8878789.1"/>
    </source>
</evidence>
<proteinExistence type="predicted"/>